<evidence type="ECO:0000313" key="9">
    <source>
        <dbReference type="EMBL" id="KUK16905.1"/>
    </source>
</evidence>
<dbReference type="PANTHER" id="PTHR48418">
    <property type="entry name" value="TRNA WYBUTOSINE-SYNTHESIZING PROTEIN 3"/>
    <property type="match status" value="1"/>
</dbReference>
<dbReference type="PATRIC" id="fig|172049.5.peg.1902"/>
<dbReference type="Gene3D" id="3.30.1960.10">
    <property type="entry name" value="tRNA wybutosine-synthesizing-like"/>
    <property type="match status" value="1"/>
</dbReference>
<evidence type="ECO:0000256" key="2">
    <source>
        <dbReference type="ARBA" id="ARBA00022603"/>
    </source>
</evidence>
<dbReference type="GO" id="GO:0030488">
    <property type="term" value="P:tRNA methylation"/>
    <property type="evidence" value="ECO:0007669"/>
    <property type="project" value="InterPro"/>
</dbReference>
<keyword evidence="4 7" id="KW-0949">S-adenosyl-L-methionine</keyword>
<evidence type="ECO:0000256" key="4">
    <source>
        <dbReference type="ARBA" id="ARBA00022691"/>
    </source>
</evidence>
<feature type="domain" description="tRNA wybutosine-synthesizing protein" evidence="8">
    <location>
        <begin position="11"/>
        <end position="193"/>
    </location>
</feature>
<accession>A0A101EL41</accession>
<dbReference type="FunFam" id="3.30.1960.10:FF:000010">
    <property type="entry name" value="tRNA(Phe) 7-((3-amino-3-carboxypropyl)-4-demethylwyosine(37)-N(4))-methyltransferase 1"/>
    <property type="match status" value="1"/>
</dbReference>
<reference evidence="10" key="1">
    <citation type="journal article" date="2015" name="MBio">
        <title>Genome-Resolved Metagenomic Analysis Reveals Roles for Candidate Phyla and Other Microbial Community Members in Biogeochemical Transformations in Oil Reservoirs.</title>
        <authorList>
            <person name="Hu P."/>
            <person name="Tom L."/>
            <person name="Singh A."/>
            <person name="Thomas B.C."/>
            <person name="Baker B.J."/>
            <person name="Piceno Y.M."/>
            <person name="Andersen G.L."/>
            <person name="Banfield J.F."/>
        </authorList>
    </citation>
    <scope>NUCLEOTIDE SEQUENCE [LARGE SCALE GENOMIC DNA]</scope>
</reference>
<comment type="similarity">
    <text evidence="1 7">Belongs to the TYW3 family.</text>
</comment>
<dbReference type="InterPro" id="IPR003827">
    <property type="entry name" value="tRNA_yW-synthesising"/>
</dbReference>
<keyword evidence="3 7" id="KW-0808">Transferase</keyword>
<dbReference type="EC" id="2.1.1.282" evidence="7"/>
<dbReference type="GeneID" id="8096757"/>
<gene>
    <name evidence="7" type="primary">taw3</name>
    <name evidence="9" type="ORF">XD54_1804</name>
</gene>
<dbReference type="SUPFAM" id="SSF111278">
    <property type="entry name" value="SSo0622-like"/>
    <property type="match status" value="1"/>
</dbReference>
<dbReference type="HAMAP" id="MF_00266">
    <property type="entry name" value="TYW3_archaea"/>
    <property type="match status" value="1"/>
</dbReference>
<dbReference type="NCBIfam" id="NF047731">
    <property type="entry name" value="tRNAMtaseTaw3"/>
    <property type="match status" value="1"/>
</dbReference>
<name>A0A101EL41_9EURY</name>
<dbReference type="EMBL" id="LGFD01000049">
    <property type="protein sequence ID" value="KUK16905.1"/>
    <property type="molecule type" value="Genomic_DNA"/>
</dbReference>
<evidence type="ECO:0000256" key="5">
    <source>
        <dbReference type="ARBA" id="ARBA00022694"/>
    </source>
</evidence>
<evidence type="ECO:0000256" key="6">
    <source>
        <dbReference type="ARBA" id="ARBA00030554"/>
    </source>
</evidence>
<sequence>MFLYEKNFDLQKKKALESLNDALEKGLVDSDIISLLNKINSLKNYFTTSSCSGRISIMQMPDLGDKLNAIWLGKWHREVKIEEVLDTINKHDGGMLWFMVHSPILHVSAKTLEDAVELLNLAMACGFKHSNIKSVSHKKLVVEIRSTERMDIPLGSDGELWVNESYLVKIVSMANLQLRRTKEKLRKLEDEIQKLKK</sequence>
<dbReference type="NCBIfam" id="NF003266">
    <property type="entry name" value="PRK04235.1-5"/>
    <property type="match status" value="1"/>
</dbReference>
<protein>
    <recommendedName>
        <fullName evidence="6 7">tRNA(Phe) 7-((3-amino-3-carboxypropyl)-4-demethylwyosine(37)-N(4))-methyltransferase</fullName>
        <ecNumber evidence="7">2.1.1.282</ecNumber>
    </recommendedName>
    <alternativeName>
        <fullName evidence="7">tRNA wyosine derivatives biosynthesis protein Taw3</fullName>
    </alternativeName>
</protein>
<dbReference type="Proteomes" id="UP000053911">
    <property type="component" value="Unassembled WGS sequence"/>
</dbReference>
<dbReference type="OMA" id="LGKWHHY"/>
<comment type="caution">
    <text evidence="9">The sequence shown here is derived from an EMBL/GenBank/DDBJ whole genome shotgun (WGS) entry which is preliminary data.</text>
</comment>
<evidence type="ECO:0000256" key="1">
    <source>
        <dbReference type="ARBA" id="ARBA00008569"/>
    </source>
</evidence>
<keyword evidence="2 7" id="KW-0489">Methyltransferase</keyword>
<dbReference type="RefSeq" id="WP_015850014.1">
    <property type="nucleotide sequence ID" value="NZ_LGFD01000049.1"/>
</dbReference>
<dbReference type="PANTHER" id="PTHR48418:SF1">
    <property type="entry name" value="TRNA WYBUTOSINE-SYNTHESIZING PROTEIN 3"/>
    <property type="match status" value="1"/>
</dbReference>
<dbReference type="InterPro" id="IPR036602">
    <property type="entry name" value="tRNA_yW-synthesising-like_sf"/>
</dbReference>
<dbReference type="AlphaFoldDB" id="A0A101EL41"/>
<dbReference type="SMR" id="A0A101EL41"/>
<evidence type="ECO:0000256" key="7">
    <source>
        <dbReference type="HAMAP-Rule" id="MF_00266"/>
    </source>
</evidence>
<dbReference type="GO" id="GO:0008175">
    <property type="term" value="F:tRNA methyltransferase activity"/>
    <property type="evidence" value="ECO:0007669"/>
    <property type="project" value="InterPro"/>
</dbReference>
<evidence type="ECO:0000313" key="10">
    <source>
        <dbReference type="Proteomes" id="UP000053911"/>
    </source>
</evidence>
<dbReference type="Pfam" id="PF02676">
    <property type="entry name" value="TYW3"/>
    <property type="match status" value="1"/>
</dbReference>
<proteinExistence type="inferred from homology"/>
<comment type="catalytic activity">
    <reaction evidence="7">
        <text>4-demethyl-7-[(3S)-3-amino-3-carboxypropyl]wyosine(37) in tRNA(Phe) + S-adenosyl-L-methionine = 7-[(3S)-3-amino-3-carboxypropyl]wyosine(37) in tRNA(Phe) + S-adenosyl-L-homocysteine + H(+)</text>
        <dbReference type="Rhea" id="RHEA:36635"/>
        <dbReference type="Rhea" id="RHEA-COMP:10378"/>
        <dbReference type="Rhea" id="RHEA-COMP:10379"/>
        <dbReference type="ChEBI" id="CHEBI:15378"/>
        <dbReference type="ChEBI" id="CHEBI:57856"/>
        <dbReference type="ChEBI" id="CHEBI:59789"/>
        <dbReference type="ChEBI" id="CHEBI:73543"/>
        <dbReference type="ChEBI" id="CHEBI:73550"/>
        <dbReference type="EC" id="2.1.1.282"/>
    </reaction>
</comment>
<evidence type="ECO:0000256" key="3">
    <source>
        <dbReference type="ARBA" id="ARBA00022679"/>
    </source>
</evidence>
<comment type="function">
    <text evidence="7">S-adenosyl-L-methionine-dependent methyltransferase that acts as a component of the wyosine derivatives biosynthesis pathway. Probably methylates N-4 position of wybutosine-86 to produce wybutosine-72.</text>
</comment>
<evidence type="ECO:0000259" key="8">
    <source>
        <dbReference type="Pfam" id="PF02676"/>
    </source>
</evidence>
<keyword evidence="5 7" id="KW-0819">tRNA processing</keyword>
<organism evidence="9 10">
    <name type="scientific">Thermococcus sibiricus</name>
    <dbReference type="NCBI Taxonomy" id="172049"/>
    <lineage>
        <taxon>Archaea</taxon>
        <taxon>Methanobacteriati</taxon>
        <taxon>Methanobacteriota</taxon>
        <taxon>Thermococci</taxon>
        <taxon>Thermococcales</taxon>
        <taxon>Thermococcaceae</taxon>
        <taxon>Thermococcus</taxon>
    </lineage>
</organism>
<dbReference type="InterPro" id="IPR022908">
    <property type="entry name" value="Taw3"/>
</dbReference>
<dbReference type="NCBIfam" id="NF003267">
    <property type="entry name" value="PRK04235.1-6"/>
    <property type="match status" value="1"/>
</dbReference>
<dbReference type="GO" id="GO:0031591">
    <property type="term" value="P:wybutosine biosynthetic process"/>
    <property type="evidence" value="ECO:0007669"/>
    <property type="project" value="InterPro"/>
</dbReference>